<protein>
    <submittedName>
        <fullName evidence="1">Uncharacterized protein</fullName>
    </submittedName>
</protein>
<gene>
    <name evidence="1" type="ORF">SAMN05216225_101366</name>
</gene>
<accession>A0A1M5GLV6</accession>
<organism evidence="1 2">
    <name type="scientific">Ornithinibacillus halophilus</name>
    <dbReference type="NCBI Taxonomy" id="930117"/>
    <lineage>
        <taxon>Bacteria</taxon>
        <taxon>Bacillati</taxon>
        <taxon>Bacillota</taxon>
        <taxon>Bacilli</taxon>
        <taxon>Bacillales</taxon>
        <taxon>Bacillaceae</taxon>
        <taxon>Ornithinibacillus</taxon>
    </lineage>
</organism>
<evidence type="ECO:0000313" key="2">
    <source>
        <dbReference type="Proteomes" id="UP000183988"/>
    </source>
</evidence>
<keyword evidence="2" id="KW-1185">Reference proteome</keyword>
<dbReference type="AlphaFoldDB" id="A0A1M5GLV6"/>
<proteinExistence type="predicted"/>
<sequence length="81" mass="9539">MHGRRKAFRTVEQLEAEERKFLRERKGGVGYGQRKKARQSGEIVLEWFLERKRKKKNAVVAMNGGEQEDVGEMLRKYREGS</sequence>
<dbReference type="Proteomes" id="UP000183988">
    <property type="component" value="Unassembled WGS sequence"/>
</dbReference>
<reference evidence="1 2" key="1">
    <citation type="submission" date="2016-11" db="EMBL/GenBank/DDBJ databases">
        <authorList>
            <person name="Jaros S."/>
            <person name="Januszkiewicz K."/>
            <person name="Wedrychowicz H."/>
        </authorList>
    </citation>
    <scope>NUCLEOTIDE SEQUENCE [LARGE SCALE GENOMIC DNA]</scope>
    <source>
        <strain evidence="1 2">IBRC-M 10683</strain>
    </source>
</reference>
<dbReference type="EMBL" id="FQVW01000013">
    <property type="protein sequence ID" value="SHG04719.1"/>
    <property type="molecule type" value="Genomic_DNA"/>
</dbReference>
<dbReference type="STRING" id="930117.SAMN05216225_101366"/>
<evidence type="ECO:0000313" key="1">
    <source>
        <dbReference type="EMBL" id="SHG04719.1"/>
    </source>
</evidence>
<name>A0A1M5GLV6_9BACI</name>